<evidence type="ECO:0000313" key="4">
    <source>
        <dbReference type="EMBL" id="QJD96598.1"/>
    </source>
</evidence>
<dbReference type="SUPFAM" id="SSF88713">
    <property type="entry name" value="Glycoside hydrolase/deacetylase"/>
    <property type="match status" value="1"/>
</dbReference>
<dbReference type="InterPro" id="IPR002509">
    <property type="entry name" value="NODB_dom"/>
</dbReference>
<keyword evidence="1 2" id="KW-0732">Signal</keyword>
<evidence type="ECO:0000259" key="3">
    <source>
        <dbReference type="PROSITE" id="PS51677"/>
    </source>
</evidence>
<dbReference type="InterPro" id="IPR051398">
    <property type="entry name" value="Polysacch_Deacetylase"/>
</dbReference>
<dbReference type="RefSeq" id="WP_169608067.1">
    <property type="nucleotide sequence ID" value="NZ_CP051682.1"/>
</dbReference>
<dbReference type="Proteomes" id="UP000503278">
    <property type="component" value="Chromosome"/>
</dbReference>
<organism evidence="4 5">
    <name type="scientific">Mucilaginibacter robiniae</name>
    <dbReference type="NCBI Taxonomy" id="2728022"/>
    <lineage>
        <taxon>Bacteria</taxon>
        <taxon>Pseudomonadati</taxon>
        <taxon>Bacteroidota</taxon>
        <taxon>Sphingobacteriia</taxon>
        <taxon>Sphingobacteriales</taxon>
        <taxon>Sphingobacteriaceae</taxon>
        <taxon>Mucilaginibacter</taxon>
    </lineage>
</organism>
<dbReference type="GO" id="GO:0005975">
    <property type="term" value="P:carbohydrate metabolic process"/>
    <property type="evidence" value="ECO:0007669"/>
    <property type="project" value="InterPro"/>
</dbReference>
<dbReference type="PANTHER" id="PTHR34216">
    <property type="match status" value="1"/>
</dbReference>
<evidence type="ECO:0000256" key="2">
    <source>
        <dbReference type="SAM" id="SignalP"/>
    </source>
</evidence>
<dbReference type="Gene3D" id="3.20.20.370">
    <property type="entry name" value="Glycoside hydrolase/deacetylase"/>
    <property type="match status" value="1"/>
</dbReference>
<accession>A0A7L5E224</accession>
<dbReference type="GO" id="GO:0016810">
    <property type="term" value="F:hydrolase activity, acting on carbon-nitrogen (but not peptide) bonds"/>
    <property type="evidence" value="ECO:0007669"/>
    <property type="project" value="InterPro"/>
</dbReference>
<keyword evidence="5" id="KW-1185">Reference proteome</keyword>
<dbReference type="KEGG" id="mrob:HH214_12265"/>
<name>A0A7L5E224_9SPHI</name>
<dbReference type="EMBL" id="CP051682">
    <property type="protein sequence ID" value="QJD96598.1"/>
    <property type="molecule type" value="Genomic_DNA"/>
</dbReference>
<dbReference type="Pfam" id="PF01522">
    <property type="entry name" value="Polysacc_deac_1"/>
    <property type="match status" value="1"/>
</dbReference>
<dbReference type="CDD" id="cd10967">
    <property type="entry name" value="CE4_GLA_like_6s"/>
    <property type="match status" value="1"/>
</dbReference>
<sequence length="266" mass="29334">MKFKHLLLSASLLFSITLLHAQTAPLWNGKQCAVVLTYDDAIDVDLDNVVPALDSVKLKGTFYLIGSSPVITKRMNEWRKAAKEGHELGNHALFHPCDGSKPGRSFVSPDHDLSKYTVGRAVDEIRLNNTLLKAIDGKERRTFAYPCGDLTINGEYFYKSLANDFAGARGVSGGMQTATQVDLSNIDCYGINGQSADYMIDLVKQAQQTHTLLVFLFHGVGGGHNINVDLGAHSKLLHYLKQHEKDIWIAPMVTVADYISSQQKKS</sequence>
<dbReference type="InterPro" id="IPR011330">
    <property type="entry name" value="Glyco_hydro/deAcase_b/a-brl"/>
</dbReference>
<evidence type="ECO:0000256" key="1">
    <source>
        <dbReference type="ARBA" id="ARBA00022729"/>
    </source>
</evidence>
<feature type="domain" description="NodB homology" evidence="3">
    <location>
        <begin position="32"/>
        <end position="250"/>
    </location>
</feature>
<reference evidence="4 5" key="1">
    <citation type="submission" date="2020-04" db="EMBL/GenBank/DDBJ databases">
        <title>Genome sequencing of novel species.</title>
        <authorList>
            <person name="Heo J."/>
            <person name="Kim S.-J."/>
            <person name="Kim J.-S."/>
            <person name="Hong S.-B."/>
            <person name="Kwon S.-W."/>
        </authorList>
    </citation>
    <scope>NUCLEOTIDE SEQUENCE [LARGE SCALE GENOMIC DNA]</scope>
    <source>
        <strain evidence="4 5">F39-2</strain>
    </source>
</reference>
<feature type="signal peptide" evidence="2">
    <location>
        <begin position="1"/>
        <end position="21"/>
    </location>
</feature>
<feature type="chain" id="PRO_5029906458" evidence="2">
    <location>
        <begin position="22"/>
        <end position="266"/>
    </location>
</feature>
<proteinExistence type="predicted"/>
<evidence type="ECO:0000313" key="5">
    <source>
        <dbReference type="Proteomes" id="UP000503278"/>
    </source>
</evidence>
<gene>
    <name evidence="4" type="ORF">HH214_12265</name>
</gene>
<protein>
    <submittedName>
        <fullName evidence="4">Polysaccharide deacetylase family protein</fullName>
    </submittedName>
</protein>
<dbReference type="PROSITE" id="PS51677">
    <property type="entry name" value="NODB"/>
    <property type="match status" value="1"/>
</dbReference>
<dbReference type="PANTHER" id="PTHR34216:SF11">
    <property type="entry name" value="CHITOOLIGOSACCHARIDE DEACETYLASE"/>
    <property type="match status" value="1"/>
</dbReference>
<dbReference type="AlphaFoldDB" id="A0A7L5E224"/>